<feature type="transmembrane region" description="Helical" evidence="7">
    <location>
        <begin position="37"/>
        <end position="54"/>
    </location>
</feature>
<evidence type="ECO:0000256" key="2">
    <source>
        <dbReference type="ARBA" id="ARBA00022448"/>
    </source>
</evidence>
<feature type="transmembrane region" description="Helical" evidence="7">
    <location>
        <begin position="213"/>
        <end position="234"/>
    </location>
</feature>
<protein>
    <recommendedName>
        <fullName evidence="10">Major facilitator superfamily (MFS) profile domain-containing protein</fullName>
    </recommendedName>
</protein>
<dbReference type="GO" id="GO:0005886">
    <property type="term" value="C:plasma membrane"/>
    <property type="evidence" value="ECO:0007669"/>
    <property type="project" value="TreeGrafter"/>
</dbReference>
<dbReference type="OMA" id="HITTTSH"/>
<dbReference type="OrthoDB" id="28755at2759"/>
<dbReference type="HOGENOM" id="CLU_457160_0_0_1"/>
<name>W3WN66_PESFW</name>
<proteinExistence type="predicted"/>
<feature type="transmembrane region" description="Helical" evidence="7">
    <location>
        <begin position="74"/>
        <end position="94"/>
    </location>
</feature>
<feature type="transmembrane region" description="Helical" evidence="7">
    <location>
        <begin position="106"/>
        <end position="128"/>
    </location>
</feature>
<evidence type="ECO:0000256" key="7">
    <source>
        <dbReference type="SAM" id="Phobius"/>
    </source>
</evidence>
<feature type="transmembrane region" description="Helical" evidence="7">
    <location>
        <begin position="280"/>
        <end position="298"/>
    </location>
</feature>
<feature type="transmembrane region" description="Helical" evidence="7">
    <location>
        <begin position="573"/>
        <end position="596"/>
    </location>
</feature>
<feature type="compositionally biased region" description="Polar residues" evidence="6">
    <location>
        <begin position="16"/>
        <end position="25"/>
    </location>
</feature>
<evidence type="ECO:0000256" key="4">
    <source>
        <dbReference type="ARBA" id="ARBA00022989"/>
    </source>
</evidence>
<dbReference type="InParanoid" id="W3WN66"/>
<keyword evidence="2" id="KW-0813">Transport</keyword>
<dbReference type="PANTHER" id="PTHR19432:SF35">
    <property type="entry name" value="SOLUTE CARRIER FAMILY 45 MEMBER 3 ISOFORM X1"/>
    <property type="match status" value="1"/>
</dbReference>
<dbReference type="SUPFAM" id="SSF103473">
    <property type="entry name" value="MFS general substrate transporter"/>
    <property type="match status" value="1"/>
</dbReference>
<dbReference type="InterPro" id="IPR036259">
    <property type="entry name" value="MFS_trans_sf"/>
</dbReference>
<sequence length="597" mass="66070">MENEPIYEEIPFMPTNDENGSLDTPQTEERPRLRRDFLIATLPFFCLQLTWSIQQVFGIPYLYSLGISDSNVPLFLFAGPLAGLIVPPLVAAVGDSFGSPYGKRKPLIFFGGIGVIFSLLAFASISIIVEQLSYSTAAAWSDAKVTHVVAGVSLYMLNFCIQPLSLGLRASIVDYFDPDEQVAVNLWVSCFSVMGSIFVALLALIYSPAFWDLSLVVVALLLAMLIMVAVSQLYRYPILGVSEPVQRSMSIRSRLSHTLKTARDLPPITRWTCAVQLRSWFAWFLVLHYTSVLVSRAYEDHNTLMAASQQSATAIAWTALLFHCTSLLSLVLVSLTREDSSYHLLSSKTNGEDDEIGDAVFTIEDDSDPETEADEADVRRASLHITTTSHVASNHDNRQDVTTNLLQPIQIEKYKESHGTKTLETTRQTLWREIWRPSLLGLAISLVATIVTNLFPKSTSTALMTSLFLGSNGLLFSLANWVPYTLIAYEAAVRARARTANSPRPNQNQNPANHEKDGPSNDQAPGNEDENPDTECDDDHSTPRLLAVHNMSITVPQIMALVVVWLLDQGLDALGMVPDVLWTFVLCVPALIWAICQ</sequence>
<reference evidence="9" key="1">
    <citation type="journal article" date="2015" name="BMC Genomics">
        <title>Genomic and transcriptomic analysis of the endophytic fungus Pestalotiopsis fici reveals its lifestyle and high potential for synthesis of natural products.</title>
        <authorList>
            <person name="Wang X."/>
            <person name="Zhang X."/>
            <person name="Liu L."/>
            <person name="Xiang M."/>
            <person name="Wang W."/>
            <person name="Sun X."/>
            <person name="Che Y."/>
            <person name="Guo L."/>
            <person name="Liu G."/>
            <person name="Guo L."/>
            <person name="Wang C."/>
            <person name="Yin W.B."/>
            <person name="Stadler M."/>
            <person name="Zhang X."/>
            <person name="Liu X."/>
        </authorList>
    </citation>
    <scope>NUCLEOTIDE SEQUENCE [LARGE SCALE GENOMIC DNA]</scope>
    <source>
        <strain evidence="9">W106-1 / CGMCC3.15140</strain>
    </source>
</reference>
<dbReference type="eggNOG" id="KOG0637">
    <property type="taxonomic scope" value="Eukaryota"/>
</dbReference>
<keyword evidence="9" id="KW-1185">Reference proteome</keyword>
<gene>
    <name evidence="8" type="ORF">PFICI_12304</name>
</gene>
<evidence type="ECO:0000313" key="8">
    <source>
        <dbReference type="EMBL" id="ETS75360.1"/>
    </source>
</evidence>
<keyword evidence="5 7" id="KW-0472">Membrane</keyword>
<dbReference type="GO" id="GO:0008506">
    <property type="term" value="F:sucrose:proton symporter activity"/>
    <property type="evidence" value="ECO:0007669"/>
    <property type="project" value="TreeGrafter"/>
</dbReference>
<dbReference type="KEGG" id="pfy:PFICI_12304"/>
<feature type="region of interest" description="Disordered" evidence="6">
    <location>
        <begin position="498"/>
        <end position="541"/>
    </location>
</feature>
<dbReference type="Proteomes" id="UP000030651">
    <property type="component" value="Unassembled WGS sequence"/>
</dbReference>
<dbReference type="AlphaFoldDB" id="W3WN66"/>
<feature type="compositionally biased region" description="Polar residues" evidence="6">
    <location>
        <begin position="499"/>
        <end position="512"/>
    </location>
</feature>
<evidence type="ECO:0000256" key="1">
    <source>
        <dbReference type="ARBA" id="ARBA00004141"/>
    </source>
</evidence>
<feature type="transmembrane region" description="Helical" evidence="7">
    <location>
        <begin position="182"/>
        <end position="207"/>
    </location>
</feature>
<comment type="subcellular location">
    <subcellularLocation>
        <location evidence="1">Membrane</location>
        <topology evidence="1">Multi-pass membrane protein</topology>
    </subcellularLocation>
</comment>
<dbReference type="GeneID" id="19277317"/>
<evidence type="ECO:0000313" key="9">
    <source>
        <dbReference type="Proteomes" id="UP000030651"/>
    </source>
</evidence>
<feature type="transmembrane region" description="Helical" evidence="7">
    <location>
        <begin position="467"/>
        <end position="489"/>
    </location>
</feature>
<feature type="compositionally biased region" description="Acidic residues" evidence="6">
    <location>
        <begin position="527"/>
        <end position="538"/>
    </location>
</feature>
<feature type="region of interest" description="Disordered" evidence="6">
    <location>
        <begin position="1"/>
        <end position="28"/>
    </location>
</feature>
<feature type="transmembrane region" description="Helical" evidence="7">
    <location>
        <begin position="547"/>
        <end position="567"/>
    </location>
</feature>
<keyword evidence="3 7" id="KW-0812">Transmembrane</keyword>
<feature type="transmembrane region" description="Helical" evidence="7">
    <location>
        <begin position="437"/>
        <end position="455"/>
    </location>
</feature>
<dbReference type="RefSeq" id="XP_007839076.1">
    <property type="nucleotide sequence ID" value="XM_007840885.1"/>
</dbReference>
<evidence type="ECO:0008006" key="10">
    <source>
        <dbReference type="Google" id="ProtNLM"/>
    </source>
</evidence>
<accession>W3WN66</accession>
<evidence type="ECO:0000256" key="5">
    <source>
        <dbReference type="ARBA" id="ARBA00023136"/>
    </source>
</evidence>
<keyword evidence="4 7" id="KW-1133">Transmembrane helix</keyword>
<evidence type="ECO:0000256" key="6">
    <source>
        <dbReference type="SAM" id="MobiDB-lite"/>
    </source>
</evidence>
<feature type="transmembrane region" description="Helical" evidence="7">
    <location>
        <begin position="148"/>
        <end position="170"/>
    </location>
</feature>
<feature type="transmembrane region" description="Helical" evidence="7">
    <location>
        <begin position="314"/>
        <end position="335"/>
    </location>
</feature>
<dbReference type="EMBL" id="KI912118">
    <property type="protein sequence ID" value="ETS75360.1"/>
    <property type="molecule type" value="Genomic_DNA"/>
</dbReference>
<dbReference type="Gene3D" id="1.20.1250.20">
    <property type="entry name" value="MFS general substrate transporter like domains"/>
    <property type="match status" value="1"/>
</dbReference>
<dbReference type="PANTHER" id="PTHR19432">
    <property type="entry name" value="SUGAR TRANSPORTER"/>
    <property type="match status" value="1"/>
</dbReference>
<evidence type="ECO:0000256" key="3">
    <source>
        <dbReference type="ARBA" id="ARBA00022692"/>
    </source>
</evidence>
<organism evidence="8 9">
    <name type="scientific">Pestalotiopsis fici (strain W106-1 / CGMCC3.15140)</name>
    <dbReference type="NCBI Taxonomy" id="1229662"/>
    <lineage>
        <taxon>Eukaryota</taxon>
        <taxon>Fungi</taxon>
        <taxon>Dikarya</taxon>
        <taxon>Ascomycota</taxon>
        <taxon>Pezizomycotina</taxon>
        <taxon>Sordariomycetes</taxon>
        <taxon>Xylariomycetidae</taxon>
        <taxon>Amphisphaeriales</taxon>
        <taxon>Sporocadaceae</taxon>
        <taxon>Pestalotiopsis</taxon>
    </lineage>
</organism>